<name>A0A4Y9SV24_9BURK</name>
<accession>A0A4Y9SV24</accession>
<protein>
    <submittedName>
        <fullName evidence="1">PHP domain-containing protein</fullName>
    </submittedName>
</protein>
<dbReference type="Proteomes" id="UP000297729">
    <property type="component" value="Unassembled WGS sequence"/>
</dbReference>
<dbReference type="RefSeq" id="WP_135199852.1">
    <property type="nucleotide sequence ID" value="NZ_SPVG01000021.1"/>
</dbReference>
<dbReference type="OrthoDB" id="9804333at2"/>
<dbReference type="AlphaFoldDB" id="A0A4Y9SV24"/>
<keyword evidence="2" id="KW-1185">Reference proteome</keyword>
<reference evidence="1 2" key="1">
    <citation type="submission" date="2019-03" db="EMBL/GenBank/DDBJ databases">
        <title>Draft Genome Sequence of Duganella callidus sp. nov., a Novel Duganella Species Isolated from Cultivated Soil.</title>
        <authorList>
            <person name="Raths R."/>
            <person name="Peta V."/>
            <person name="Bucking H."/>
        </authorList>
    </citation>
    <scope>NUCLEOTIDE SEQUENCE [LARGE SCALE GENOMIC DNA]</scope>
    <source>
        <strain evidence="1 2">DN04</strain>
    </source>
</reference>
<dbReference type="InterPro" id="IPR052018">
    <property type="entry name" value="PHP_domain"/>
</dbReference>
<evidence type="ECO:0000313" key="1">
    <source>
        <dbReference type="EMBL" id="TFW30642.1"/>
    </source>
</evidence>
<dbReference type="NCBIfam" id="NF038032">
    <property type="entry name" value="CehA_McbA_metalo"/>
    <property type="match status" value="1"/>
</dbReference>
<dbReference type="PANTHER" id="PTHR42924:SF3">
    <property type="entry name" value="POLYMERASE_HISTIDINOL PHOSPHATASE N-TERMINAL DOMAIN-CONTAINING PROTEIN"/>
    <property type="match status" value="1"/>
</dbReference>
<proteinExistence type="predicted"/>
<dbReference type="Gene3D" id="3.20.20.140">
    <property type="entry name" value="Metal-dependent hydrolases"/>
    <property type="match status" value="1"/>
</dbReference>
<dbReference type="GO" id="GO:0035312">
    <property type="term" value="F:5'-3' DNA exonuclease activity"/>
    <property type="evidence" value="ECO:0007669"/>
    <property type="project" value="TreeGrafter"/>
</dbReference>
<organism evidence="1 2">
    <name type="scientific">Duganella callida</name>
    <dbReference type="NCBI Taxonomy" id="2561932"/>
    <lineage>
        <taxon>Bacteria</taxon>
        <taxon>Pseudomonadati</taxon>
        <taxon>Pseudomonadota</taxon>
        <taxon>Betaproteobacteria</taxon>
        <taxon>Burkholderiales</taxon>
        <taxon>Oxalobacteraceae</taxon>
        <taxon>Telluria group</taxon>
        <taxon>Duganella</taxon>
    </lineage>
</organism>
<evidence type="ECO:0000313" key="2">
    <source>
        <dbReference type="Proteomes" id="UP000297729"/>
    </source>
</evidence>
<dbReference type="SUPFAM" id="SSF89550">
    <property type="entry name" value="PHP domain-like"/>
    <property type="match status" value="1"/>
</dbReference>
<sequence>MATAAGTVAAGTKAAEPDLVLRGVLTGADHHTYRSVPFTVPEGVERVTITFDYTGKEEHSVIDLGLLGPDGALRGWSGGSKRLFTVSSVDATPSFIPAPVAPGQWALLLGVPNLRKTAEASYTAQVYFSRSLAAADEPPPLRVPVRSGAAWYRGDLHMHTGHSDGSCVNQSSVSVPCPLFLTVQAAAERKLDFIAVTEHNTVSHASELRELQPYFSKMLLMPGREITTFSGHANMFGTLAPLDFRVAATPDGWNRMLDQAATLGGLVSINHANRPSGEACMGCGWTNDADIAKVQAIEAVNGTDADTLLSSIPFWQAQLQRGLHPTLIGGSDDHRAARGDTPVGTPTTVVYAPELTQTAILDGIRAGHVFVDIAGNGSRLLELNAETGGRQAMMGDSLAAPGGLTVQFKLHVAQADGATIKLVMDGAEADLLPARDVDGDDVQRSFNWISDGKPHWLRAEVRDARGHLLLLGNPVYLNR</sequence>
<gene>
    <name evidence="1" type="ORF">E4L98_01800</name>
</gene>
<dbReference type="CDD" id="cd07432">
    <property type="entry name" value="PHP_HisPPase"/>
    <property type="match status" value="1"/>
</dbReference>
<dbReference type="InterPro" id="IPR016195">
    <property type="entry name" value="Pol/histidinol_Pase-like"/>
</dbReference>
<comment type="caution">
    <text evidence="1">The sequence shown here is derived from an EMBL/GenBank/DDBJ whole genome shotgun (WGS) entry which is preliminary data.</text>
</comment>
<dbReference type="GO" id="GO:0004534">
    <property type="term" value="F:5'-3' RNA exonuclease activity"/>
    <property type="evidence" value="ECO:0007669"/>
    <property type="project" value="TreeGrafter"/>
</dbReference>
<dbReference type="PANTHER" id="PTHR42924">
    <property type="entry name" value="EXONUCLEASE"/>
    <property type="match status" value="1"/>
</dbReference>
<dbReference type="EMBL" id="SPVG01000021">
    <property type="protein sequence ID" value="TFW30642.1"/>
    <property type="molecule type" value="Genomic_DNA"/>
</dbReference>